<evidence type="ECO:0000313" key="2">
    <source>
        <dbReference type="Proteomes" id="UP001356427"/>
    </source>
</evidence>
<dbReference type="InterPro" id="IPR027749">
    <property type="entry name" value="TTLL12"/>
</dbReference>
<dbReference type="GO" id="GO:0005737">
    <property type="term" value="C:cytoplasm"/>
    <property type="evidence" value="ECO:0007669"/>
    <property type="project" value="TreeGrafter"/>
</dbReference>
<dbReference type="EMBL" id="JAGTTL010000073">
    <property type="protein sequence ID" value="KAK6291091.1"/>
    <property type="molecule type" value="Genomic_DNA"/>
</dbReference>
<sequence>MFEKQYPQYPWKEVEREMFKAFAELFQVASSRPAPYGFCAYPSSRAIYAVDLLLKWGTGDRGERLMKPQILEVNFSPDCAQACLYHPGFYDHMFQTLFLDEADQFPVTPVS</sequence>
<dbReference type="PANTHER" id="PTHR46088:SF1">
    <property type="entry name" value="TUBULIN--TYROSINE LIGASE-LIKE PROTEIN 12"/>
    <property type="match status" value="1"/>
</dbReference>
<name>A0AAN8KLM4_9TELE</name>
<reference evidence="1 2" key="1">
    <citation type="submission" date="2021-04" db="EMBL/GenBank/DDBJ databases">
        <authorList>
            <person name="De Guttry C."/>
            <person name="Zahm M."/>
            <person name="Klopp C."/>
            <person name="Cabau C."/>
            <person name="Louis A."/>
            <person name="Berthelot C."/>
            <person name="Parey E."/>
            <person name="Roest Crollius H."/>
            <person name="Montfort J."/>
            <person name="Robinson-Rechavi M."/>
            <person name="Bucao C."/>
            <person name="Bouchez O."/>
            <person name="Gislard M."/>
            <person name="Lluch J."/>
            <person name="Milhes M."/>
            <person name="Lampietro C."/>
            <person name="Lopez Roques C."/>
            <person name="Donnadieu C."/>
            <person name="Braasch I."/>
            <person name="Desvignes T."/>
            <person name="Postlethwait J."/>
            <person name="Bobe J."/>
            <person name="Wedekind C."/>
            <person name="Guiguen Y."/>
        </authorList>
    </citation>
    <scope>NUCLEOTIDE SEQUENCE [LARGE SCALE GENOMIC DNA]</scope>
    <source>
        <strain evidence="1">Cs_M1</strain>
        <tissue evidence="1">Blood</tissue>
    </source>
</reference>
<dbReference type="Gene3D" id="3.30.470.20">
    <property type="entry name" value="ATP-grasp fold, B domain"/>
    <property type="match status" value="1"/>
</dbReference>
<gene>
    <name evidence="1" type="ORF">J4Q44_G00385090</name>
</gene>
<dbReference type="PANTHER" id="PTHR46088">
    <property type="entry name" value="TUBULIN--TYROSINE LIGASE-LIKE PROTEIN 12"/>
    <property type="match status" value="1"/>
</dbReference>
<dbReference type="AlphaFoldDB" id="A0AAN8KLM4"/>
<evidence type="ECO:0000313" key="1">
    <source>
        <dbReference type="EMBL" id="KAK6291091.1"/>
    </source>
</evidence>
<accession>A0AAN8KLM4</accession>
<comment type="caution">
    <text evidence="1">The sequence shown here is derived from an EMBL/GenBank/DDBJ whole genome shotgun (WGS) entry which is preliminary data.</text>
</comment>
<dbReference type="PROSITE" id="PS51221">
    <property type="entry name" value="TTL"/>
    <property type="match status" value="1"/>
</dbReference>
<protein>
    <submittedName>
        <fullName evidence="1">Uncharacterized protein</fullName>
    </submittedName>
</protein>
<proteinExistence type="predicted"/>
<dbReference type="Proteomes" id="UP001356427">
    <property type="component" value="Unassembled WGS sequence"/>
</dbReference>
<dbReference type="Pfam" id="PF03133">
    <property type="entry name" value="TTL"/>
    <property type="match status" value="1"/>
</dbReference>
<keyword evidence="2" id="KW-1185">Reference proteome</keyword>
<organism evidence="1 2">
    <name type="scientific">Coregonus suidteri</name>
    <dbReference type="NCBI Taxonomy" id="861788"/>
    <lineage>
        <taxon>Eukaryota</taxon>
        <taxon>Metazoa</taxon>
        <taxon>Chordata</taxon>
        <taxon>Craniata</taxon>
        <taxon>Vertebrata</taxon>
        <taxon>Euteleostomi</taxon>
        <taxon>Actinopterygii</taxon>
        <taxon>Neopterygii</taxon>
        <taxon>Teleostei</taxon>
        <taxon>Protacanthopterygii</taxon>
        <taxon>Salmoniformes</taxon>
        <taxon>Salmonidae</taxon>
        <taxon>Coregoninae</taxon>
        <taxon>Coregonus</taxon>
    </lineage>
</organism>
<dbReference type="InterPro" id="IPR004344">
    <property type="entry name" value="TTL/TTLL_fam"/>
</dbReference>